<reference evidence="2 3" key="1">
    <citation type="journal article" date="2012" name="PLoS Pathog.">
        <title>Diverse lifestyles and strategies of plant pathogenesis encoded in the genomes of eighteen Dothideomycetes fungi.</title>
        <authorList>
            <person name="Ohm R.A."/>
            <person name="Feau N."/>
            <person name="Henrissat B."/>
            <person name="Schoch C.L."/>
            <person name="Horwitz B.A."/>
            <person name="Barry K.W."/>
            <person name="Condon B.J."/>
            <person name="Copeland A.C."/>
            <person name="Dhillon B."/>
            <person name="Glaser F."/>
            <person name="Hesse C.N."/>
            <person name="Kosti I."/>
            <person name="LaButti K."/>
            <person name="Lindquist E.A."/>
            <person name="Lucas S."/>
            <person name="Salamov A.A."/>
            <person name="Bradshaw R.E."/>
            <person name="Ciuffetti L."/>
            <person name="Hamelin R.C."/>
            <person name="Kema G.H.J."/>
            <person name="Lawrence C."/>
            <person name="Scott J.A."/>
            <person name="Spatafora J.W."/>
            <person name="Turgeon B.G."/>
            <person name="de Wit P.J.G.M."/>
            <person name="Zhong S."/>
            <person name="Goodwin S.B."/>
            <person name="Grigoriev I.V."/>
        </authorList>
    </citation>
    <scope>NUCLEOTIDE SEQUENCE [LARGE SCALE GENOMIC DNA]</scope>
    <source>
        <strain evidence="3">28A</strain>
    </source>
</reference>
<feature type="region of interest" description="Disordered" evidence="1">
    <location>
        <begin position="329"/>
        <end position="360"/>
    </location>
</feature>
<dbReference type="OrthoDB" id="4226666at2759"/>
<evidence type="ECO:0000256" key="1">
    <source>
        <dbReference type="SAM" id="MobiDB-lite"/>
    </source>
</evidence>
<evidence type="ECO:0000313" key="3">
    <source>
        <dbReference type="Proteomes" id="UP000016935"/>
    </source>
</evidence>
<feature type="region of interest" description="Disordered" evidence="1">
    <location>
        <begin position="76"/>
        <end position="95"/>
    </location>
</feature>
<feature type="compositionally biased region" description="Low complexity" evidence="1">
    <location>
        <begin position="329"/>
        <end position="356"/>
    </location>
</feature>
<reference evidence="2 3" key="2">
    <citation type="journal article" date="2013" name="PLoS Genet.">
        <title>Comparative genome structure, secondary metabolite, and effector coding capacity across Cochliobolus pathogens.</title>
        <authorList>
            <person name="Condon B.J."/>
            <person name="Leng Y."/>
            <person name="Wu D."/>
            <person name="Bushley K.E."/>
            <person name="Ohm R.A."/>
            <person name="Otillar R."/>
            <person name="Martin J."/>
            <person name="Schackwitz W."/>
            <person name="Grimwood J."/>
            <person name="MohdZainudin N."/>
            <person name="Xue C."/>
            <person name="Wang R."/>
            <person name="Manning V.A."/>
            <person name="Dhillon B."/>
            <person name="Tu Z.J."/>
            <person name="Steffenson B.J."/>
            <person name="Salamov A."/>
            <person name="Sun H."/>
            <person name="Lowry S."/>
            <person name="LaButti K."/>
            <person name="Han J."/>
            <person name="Copeland A."/>
            <person name="Lindquist E."/>
            <person name="Barry K."/>
            <person name="Schmutz J."/>
            <person name="Baker S.E."/>
            <person name="Ciuffetti L.M."/>
            <person name="Grigoriev I.V."/>
            <person name="Zhong S."/>
            <person name="Turgeon B.G."/>
        </authorList>
    </citation>
    <scope>NUCLEOTIDE SEQUENCE [LARGE SCALE GENOMIC DNA]</scope>
    <source>
        <strain evidence="3">28A</strain>
    </source>
</reference>
<dbReference type="STRING" id="671987.R0JUP2"/>
<dbReference type="RefSeq" id="XP_008031146.1">
    <property type="nucleotide sequence ID" value="XM_008032955.1"/>
</dbReference>
<dbReference type="GeneID" id="19401009"/>
<evidence type="ECO:0000313" key="2">
    <source>
        <dbReference type="EMBL" id="EOA81224.1"/>
    </source>
</evidence>
<dbReference type="AlphaFoldDB" id="R0JUP2"/>
<dbReference type="PANTHER" id="PTHR35392">
    <property type="entry name" value="ZN(II)2CYS6 TRANSCRIPTION FACTOR (EUROFUNG)-RELATED-RELATED"/>
    <property type="match status" value="1"/>
</dbReference>
<dbReference type="InterPro" id="IPR052973">
    <property type="entry name" value="Fungal_sec-metab_reg_TF"/>
</dbReference>
<accession>R0JUP2</accession>
<sequence>MAAYAQHYHQYSEQPLFVDPHAFVYGGQYDARQRSKTPTDSLLNHTGLSPGPLTTPPPLSRGPSQHAELAQDPEHMLWDNGSSSTSPTSVRTPDGESFEVEMLDSDSMRNYYHHNGNTMSAQASHNALPTMDSSMLFTAQGTFSDQAVQAAFNATMAEPQVYQQHYNMQPHPAQQMANMHPQNNVYNQNYTTQPPRHDPWTGQGPSRSSITPRSGHVVFDPATDAVNYSEFLIDVDSWAAQYTDPASLISPSEPTAAFQDSMFFSPTQDLTPRLYETVPQTPLQNHSPGNMQLRSASPPPDHQNFVNYNASSTLFTETYITSNVFSASPTASSAAHHPQSPYQAEISPSVPSPGSSDGMFSAYQHSDSGIVVDQYQTHQFGHLQQQQMPALKLDSTVMSGVPEMSFNASPEPESSRNAAQKALAAKSGGRALGTHLEPTVAKAAHDMRKIVACWHCVLQRDKCGPGDICDRCFKRSQRPNADCGLGCNRMKLIDLSPYFLPSLVTQMHEDSNLTRFVTQYIQQWGSDELTVFMTCGQSSMPRMAVKVYEFIPRGDELLVQIQYQMDPVTHARIPIKKQSPALGMVHINHNEEKKYDKYISEIVDHHLDAFGEICWMEDDNDFQQKLFKLMTRINPKSDDEAKLLREIFRLIVVTFIMSHTLTIAEETKAATLSRMHSYSGPNSYVENYTSPRMTNRQLKYFFSRLQRSIQANVLNKLQQIFKSSKGCDKWLAAFIAVLGMCMALEDQQKTIHLVMSTKAQTEGIDHRDAQDQADIACREIDQRMHFVQQIFRWKYNRKCNPMRDADLDWEKEVGFGDSSSVNFVRQAAQLVKENIDFLQQRQAVSISPANQTKYTSRLVGQFLLSFWLPSV</sequence>
<name>R0JUP2_EXST2</name>
<feature type="region of interest" description="Disordered" evidence="1">
    <location>
        <begin position="34"/>
        <end position="68"/>
    </location>
</feature>
<organism evidence="2 3">
    <name type="scientific">Exserohilum turcicum (strain 28A)</name>
    <name type="common">Northern leaf blight fungus</name>
    <name type="synonym">Setosphaeria turcica</name>
    <dbReference type="NCBI Taxonomy" id="671987"/>
    <lineage>
        <taxon>Eukaryota</taxon>
        <taxon>Fungi</taxon>
        <taxon>Dikarya</taxon>
        <taxon>Ascomycota</taxon>
        <taxon>Pezizomycotina</taxon>
        <taxon>Dothideomycetes</taxon>
        <taxon>Pleosporomycetidae</taxon>
        <taxon>Pleosporales</taxon>
        <taxon>Pleosporineae</taxon>
        <taxon>Pleosporaceae</taxon>
        <taxon>Exserohilum</taxon>
    </lineage>
</organism>
<protein>
    <submittedName>
        <fullName evidence="2">Uncharacterized protein</fullName>
    </submittedName>
</protein>
<dbReference type="Proteomes" id="UP000016935">
    <property type="component" value="Unassembled WGS sequence"/>
</dbReference>
<dbReference type="eggNOG" id="ENOG502SFBR">
    <property type="taxonomic scope" value="Eukaryota"/>
</dbReference>
<dbReference type="HOGENOM" id="CLU_015245_0_0_1"/>
<dbReference type="PANTHER" id="PTHR35392:SF1">
    <property type="entry name" value="ZN(II)2CYS6 TRANSCRIPTION FACTOR (EUROFUNG)"/>
    <property type="match status" value="1"/>
</dbReference>
<keyword evidence="3" id="KW-1185">Reference proteome</keyword>
<proteinExistence type="predicted"/>
<dbReference type="EMBL" id="KB908867">
    <property type="protein sequence ID" value="EOA81224.1"/>
    <property type="molecule type" value="Genomic_DNA"/>
</dbReference>
<gene>
    <name evidence="2" type="ORF">SETTUDRAFT_169832</name>
</gene>